<protein>
    <submittedName>
        <fullName evidence="10">Uncharacterized protein AlNc14C8G1077</fullName>
    </submittedName>
</protein>
<dbReference type="PROSITE" id="PS50082">
    <property type="entry name" value="WD_REPEATS_2"/>
    <property type="match status" value="5"/>
</dbReference>
<dbReference type="Gene3D" id="2.130.10.10">
    <property type="entry name" value="YVTN repeat-like/Quinoprotein amine dehydrogenase"/>
    <property type="match status" value="2"/>
</dbReference>
<evidence type="ECO:0000256" key="5">
    <source>
        <dbReference type="ARBA" id="ARBA00023187"/>
    </source>
</evidence>
<evidence type="ECO:0000256" key="1">
    <source>
        <dbReference type="ARBA" id="ARBA00004123"/>
    </source>
</evidence>
<accession>F0W1Z8</accession>
<feature type="repeat" description="WD" evidence="8">
    <location>
        <begin position="236"/>
        <end position="258"/>
    </location>
</feature>
<evidence type="ECO:0000313" key="10">
    <source>
        <dbReference type="EMBL" id="CCA15077.1"/>
    </source>
</evidence>
<dbReference type="Pfam" id="PF17814">
    <property type="entry name" value="LisH_TPL"/>
    <property type="match status" value="1"/>
</dbReference>
<evidence type="ECO:0000256" key="8">
    <source>
        <dbReference type="PROSITE-ProRule" id="PRU00221"/>
    </source>
</evidence>
<dbReference type="HOGENOM" id="CLU_000288_57_38_1"/>
<dbReference type="EMBL" id="FR824053">
    <property type="protein sequence ID" value="CCA15077.1"/>
    <property type="molecule type" value="Genomic_DNA"/>
</dbReference>
<dbReference type="GO" id="GO:0005634">
    <property type="term" value="C:nucleus"/>
    <property type="evidence" value="ECO:0007669"/>
    <property type="project" value="UniProtKB-SubCell"/>
</dbReference>
<feature type="repeat" description="WD" evidence="8">
    <location>
        <begin position="359"/>
        <end position="400"/>
    </location>
</feature>
<dbReference type="AlphaFoldDB" id="F0W1Z8"/>
<dbReference type="InterPro" id="IPR036322">
    <property type="entry name" value="WD40_repeat_dom_sf"/>
</dbReference>
<dbReference type="GO" id="GO:0000398">
    <property type="term" value="P:mRNA splicing, via spliceosome"/>
    <property type="evidence" value="ECO:0007669"/>
    <property type="project" value="InterPro"/>
</dbReference>
<dbReference type="PROSITE" id="PS50897">
    <property type="entry name" value="CTLH"/>
    <property type="match status" value="1"/>
</dbReference>
<reference evidence="10" key="2">
    <citation type="submission" date="2011-02" db="EMBL/GenBank/DDBJ databases">
        <authorList>
            <person name="MacLean D."/>
        </authorList>
    </citation>
    <scope>NUCLEOTIDE SEQUENCE</scope>
</reference>
<keyword evidence="2 8" id="KW-0853">WD repeat</keyword>
<keyword evidence="6" id="KW-0539">Nucleus</keyword>
<feature type="repeat" description="WD" evidence="8">
    <location>
        <begin position="274"/>
        <end position="315"/>
    </location>
</feature>
<name>F0W1Z8_9STRA</name>
<dbReference type="SMART" id="SM00667">
    <property type="entry name" value="LisH"/>
    <property type="match status" value="1"/>
</dbReference>
<dbReference type="CDD" id="cd00200">
    <property type="entry name" value="WD40"/>
    <property type="match status" value="1"/>
</dbReference>
<dbReference type="InterPro" id="IPR001680">
    <property type="entry name" value="WD40_rpt"/>
</dbReference>
<evidence type="ECO:0000256" key="2">
    <source>
        <dbReference type="ARBA" id="ARBA00022574"/>
    </source>
</evidence>
<evidence type="ECO:0000256" key="3">
    <source>
        <dbReference type="ARBA" id="ARBA00022664"/>
    </source>
</evidence>
<dbReference type="InterPro" id="IPR006594">
    <property type="entry name" value="LisH"/>
</dbReference>
<dbReference type="SMART" id="SM00320">
    <property type="entry name" value="WD40"/>
    <property type="match status" value="5"/>
</dbReference>
<dbReference type="InterPro" id="IPR054532">
    <property type="entry name" value="TPL_SMU1_LisH-like"/>
</dbReference>
<feature type="domain" description="CTLH" evidence="9">
    <location>
        <begin position="54"/>
        <end position="106"/>
    </location>
</feature>
<keyword evidence="4" id="KW-0677">Repeat</keyword>
<dbReference type="PROSITE" id="PS50294">
    <property type="entry name" value="WD_REPEATS_REGION"/>
    <property type="match status" value="3"/>
</dbReference>
<comment type="subcellular location">
    <subcellularLocation>
        <location evidence="1">Nucleus</location>
    </subcellularLocation>
</comment>
<reference evidence="10" key="1">
    <citation type="journal article" date="2011" name="PLoS Biol.">
        <title>Gene gain and loss during evolution of obligate parasitism in the white rust pathogen of Arabidopsis thaliana.</title>
        <authorList>
            <person name="Kemen E."/>
            <person name="Gardiner A."/>
            <person name="Schultz-Larsen T."/>
            <person name="Kemen A.C."/>
            <person name="Balmuth A.L."/>
            <person name="Robert-Seilaniantz A."/>
            <person name="Bailey K."/>
            <person name="Holub E."/>
            <person name="Studholme D.J."/>
            <person name="Maclean D."/>
            <person name="Jones J.D."/>
        </authorList>
    </citation>
    <scope>NUCLEOTIDE SEQUENCE</scope>
</reference>
<dbReference type="PANTHER" id="PTHR22848">
    <property type="entry name" value="WD40 REPEAT PROTEIN"/>
    <property type="match status" value="1"/>
</dbReference>
<dbReference type="SUPFAM" id="SSF50978">
    <property type="entry name" value="WD40 repeat-like"/>
    <property type="match status" value="1"/>
</dbReference>
<dbReference type="InterPro" id="IPR045184">
    <property type="entry name" value="SMU1"/>
</dbReference>
<evidence type="ECO:0000256" key="4">
    <source>
        <dbReference type="ARBA" id="ARBA00022737"/>
    </source>
</evidence>
<evidence type="ECO:0000256" key="6">
    <source>
        <dbReference type="ARBA" id="ARBA00023242"/>
    </source>
</evidence>
<proteinExistence type="inferred from homology"/>
<sequence length="532" mass="59602">MVHVRQHKLGHFTMQELEVDACDTIRLILQFLKENGLYDSFRTLQKETNVSFNTVDSIEPFLDDVKHGRWESVLRQTKGLALDASLIMDLYELIVIEMAEIRDVDVANQLLQHSVPMQSMKATSLERYKHLEDILVASNFDPNAAYGNTSKQKRRNDLVVAFKQVISTAMPSRLLSLLGQALKWQQMQGLLVPGTNFDLFQGAPKHHLVDQVDKMIQTSVGKLKFSKRCPPQCARFSLDGNILVTGTKDGFIEVWDYEKCKLRKDLEYQAKDEFMMHENAITAEGFSPNGDMLATGSETGQVKVWKLLNGVCLRRFDNAHSQAVHSIAFSRDSTQVLTASFDETVRIHGLRSGNMLKEFRGHNGHVNAAIFSPDGAKVISSSCDGTLRLWSTKTAECIDVFRPLDTSSGGEIDVLCALIIPSNIEESSMIVCTRTTSIYLVHMDLTVKRTYTTEAVYGSSHGMFVSAALSLFGSFLYGLTDKGYLICFDTKKGTLVSVTQVSKEEPFGLCYHPHRNILATYGSDGYVRLWHA</sequence>
<gene>
    <name evidence="10" type="primary">AlNc14C8G1077</name>
    <name evidence="10" type="ORF">ALNC14_012200</name>
</gene>
<keyword evidence="3" id="KW-0507">mRNA processing</keyword>
<keyword evidence="5" id="KW-0508">mRNA splicing</keyword>
<dbReference type="InterPro" id="IPR015943">
    <property type="entry name" value="WD40/YVTN_repeat-like_dom_sf"/>
</dbReference>
<evidence type="ECO:0000256" key="7">
    <source>
        <dbReference type="ARBA" id="ARBA00025801"/>
    </source>
</evidence>
<evidence type="ECO:0000259" key="9">
    <source>
        <dbReference type="PROSITE" id="PS50897"/>
    </source>
</evidence>
<comment type="similarity">
    <text evidence="7">Belongs to the WD repeat SMU1 family.</text>
</comment>
<dbReference type="PROSITE" id="PS50896">
    <property type="entry name" value="LISH"/>
    <property type="match status" value="1"/>
</dbReference>
<organism evidence="10">
    <name type="scientific">Albugo laibachii Nc14</name>
    <dbReference type="NCBI Taxonomy" id="890382"/>
    <lineage>
        <taxon>Eukaryota</taxon>
        <taxon>Sar</taxon>
        <taxon>Stramenopiles</taxon>
        <taxon>Oomycota</taxon>
        <taxon>Peronosporomycetes</taxon>
        <taxon>Albuginales</taxon>
        <taxon>Albuginaceae</taxon>
        <taxon>Albugo</taxon>
    </lineage>
</organism>
<dbReference type="Pfam" id="PF00400">
    <property type="entry name" value="WD40"/>
    <property type="match status" value="5"/>
</dbReference>
<feature type="repeat" description="WD" evidence="8">
    <location>
        <begin position="317"/>
        <end position="358"/>
    </location>
</feature>
<dbReference type="InterPro" id="IPR006595">
    <property type="entry name" value="CTLH_C"/>
</dbReference>
<feature type="repeat" description="WD" evidence="8">
    <location>
        <begin position="509"/>
        <end position="532"/>
    </location>
</feature>